<proteinExistence type="predicted"/>
<reference evidence="1" key="1">
    <citation type="submission" date="2020-10" db="EMBL/GenBank/DDBJ databases">
        <authorList>
            <person name="Gilroy R."/>
        </authorList>
    </citation>
    <scope>NUCLEOTIDE SEQUENCE</scope>
    <source>
        <strain evidence="1">ChiSjej1B19-3389</strain>
    </source>
</reference>
<dbReference type="EMBL" id="DVFW01000037">
    <property type="protein sequence ID" value="HIQ81086.1"/>
    <property type="molecule type" value="Genomic_DNA"/>
</dbReference>
<accession>A0A9D0ZIX4</accession>
<dbReference type="AlphaFoldDB" id="A0A9D0ZIX4"/>
<evidence type="ECO:0000313" key="1">
    <source>
        <dbReference type="EMBL" id="HIQ81086.1"/>
    </source>
</evidence>
<gene>
    <name evidence="1" type="primary">mobC</name>
    <name evidence="1" type="ORF">IAD32_07380</name>
</gene>
<evidence type="ECO:0000313" key="2">
    <source>
        <dbReference type="Proteomes" id="UP000886787"/>
    </source>
</evidence>
<dbReference type="Proteomes" id="UP000886787">
    <property type="component" value="Unassembled WGS sequence"/>
</dbReference>
<comment type="caution">
    <text evidence="1">The sequence shown here is derived from an EMBL/GenBank/DDBJ whole genome shotgun (WGS) entry which is preliminary data.</text>
</comment>
<organism evidence="1 2">
    <name type="scientific">Candidatus Scatavimonas merdigallinarum</name>
    <dbReference type="NCBI Taxonomy" id="2840914"/>
    <lineage>
        <taxon>Bacteria</taxon>
        <taxon>Bacillati</taxon>
        <taxon>Bacillota</taxon>
        <taxon>Clostridia</taxon>
        <taxon>Eubacteriales</taxon>
        <taxon>Oscillospiraceae</taxon>
        <taxon>Oscillospiraceae incertae sedis</taxon>
        <taxon>Candidatus Scatavimonas</taxon>
    </lineage>
</organism>
<name>A0A9D0ZIX4_9FIRM</name>
<dbReference type="Pfam" id="PF21983">
    <property type="entry name" value="NikA-like"/>
    <property type="match status" value="1"/>
</dbReference>
<dbReference type="InterPro" id="IPR053842">
    <property type="entry name" value="NikA-like"/>
</dbReference>
<reference evidence="1" key="2">
    <citation type="journal article" date="2021" name="PeerJ">
        <title>Extensive microbial diversity within the chicken gut microbiome revealed by metagenomics and culture.</title>
        <authorList>
            <person name="Gilroy R."/>
            <person name="Ravi A."/>
            <person name="Getino M."/>
            <person name="Pursley I."/>
            <person name="Horton D.L."/>
            <person name="Alikhan N.F."/>
            <person name="Baker D."/>
            <person name="Gharbi K."/>
            <person name="Hall N."/>
            <person name="Watson M."/>
            <person name="Adriaenssens E.M."/>
            <person name="Foster-Nyarko E."/>
            <person name="Jarju S."/>
            <person name="Secka A."/>
            <person name="Antonio M."/>
            <person name="Oren A."/>
            <person name="Chaudhuri R.R."/>
            <person name="La Ragione R."/>
            <person name="Hildebrand F."/>
            <person name="Pallen M.J."/>
        </authorList>
    </citation>
    <scope>NUCLEOTIDE SEQUENCE</scope>
    <source>
        <strain evidence="1">ChiSjej1B19-3389</strain>
    </source>
</reference>
<protein>
    <submittedName>
        <fullName evidence="1">Plasmid mobilization relaxosome protein MobC</fullName>
    </submittedName>
</protein>
<sequence>MKTDNRKRNIPLRVWLSKSENAELSRKAKITGLPKSTVIRLLLNNYEPKEKPDARFYEAMRQLSAIGNNINQLAVKANALGFIDVPMLKAEALRWHKFQADIEAVFLRPGESNLKWQ</sequence>